<evidence type="ECO:0000256" key="1">
    <source>
        <dbReference type="SAM" id="MobiDB-lite"/>
    </source>
</evidence>
<dbReference type="OrthoDB" id="3244200at2759"/>
<dbReference type="KEGG" id="mlr:MELLADRAFT_89499"/>
<reference evidence="4" key="1">
    <citation type="journal article" date="2011" name="Proc. Natl. Acad. Sci. U.S.A.">
        <title>Obligate biotrophy features unraveled by the genomic analysis of rust fungi.</title>
        <authorList>
            <person name="Duplessis S."/>
            <person name="Cuomo C.A."/>
            <person name="Lin Y.-C."/>
            <person name="Aerts A."/>
            <person name="Tisserant E."/>
            <person name="Veneault-Fourrey C."/>
            <person name="Joly D.L."/>
            <person name="Hacquard S."/>
            <person name="Amselem J."/>
            <person name="Cantarel B.L."/>
            <person name="Chiu R."/>
            <person name="Coutinho P.M."/>
            <person name="Feau N."/>
            <person name="Field M."/>
            <person name="Frey P."/>
            <person name="Gelhaye E."/>
            <person name="Goldberg J."/>
            <person name="Grabherr M.G."/>
            <person name="Kodira C.D."/>
            <person name="Kohler A."/>
            <person name="Kuees U."/>
            <person name="Lindquist E.A."/>
            <person name="Lucas S.M."/>
            <person name="Mago R."/>
            <person name="Mauceli E."/>
            <person name="Morin E."/>
            <person name="Murat C."/>
            <person name="Pangilinan J.L."/>
            <person name="Park R."/>
            <person name="Pearson M."/>
            <person name="Quesneville H."/>
            <person name="Rouhier N."/>
            <person name="Sakthikumar S."/>
            <person name="Salamov A.A."/>
            <person name="Schmutz J."/>
            <person name="Selles B."/>
            <person name="Shapiro H."/>
            <person name="Tanguay P."/>
            <person name="Tuskan G.A."/>
            <person name="Henrissat B."/>
            <person name="Van de Peer Y."/>
            <person name="Rouze P."/>
            <person name="Ellis J.G."/>
            <person name="Dodds P.N."/>
            <person name="Schein J.E."/>
            <person name="Zhong S."/>
            <person name="Hamelin R.C."/>
            <person name="Grigoriev I.V."/>
            <person name="Szabo L.J."/>
            <person name="Martin F."/>
        </authorList>
    </citation>
    <scope>NUCLEOTIDE SEQUENCE [LARGE SCALE GENOMIC DNA]</scope>
    <source>
        <strain evidence="4">98AG31 / pathotype 3-4-7</strain>
    </source>
</reference>
<evidence type="ECO:0000313" key="3">
    <source>
        <dbReference type="EMBL" id="EGG04323.1"/>
    </source>
</evidence>
<gene>
    <name evidence="3" type="ORF">MELLADRAFT_89499</name>
</gene>
<keyword evidence="4" id="KW-1185">Reference proteome</keyword>
<protein>
    <recommendedName>
        <fullName evidence="2">Tet-like 2OG-Fe(II) oxygenase domain-containing protein</fullName>
    </recommendedName>
</protein>
<name>F4RTK4_MELLP</name>
<dbReference type="VEuPathDB" id="FungiDB:MELLADRAFT_89499"/>
<feature type="domain" description="Tet-like 2OG-Fe(II) oxygenase" evidence="2">
    <location>
        <begin position="128"/>
        <end position="319"/>
    </location>
</feature>
<dbReference type="HOGENOM" id="CLU_056774_1_0_1"/>
<dbReference type="GeneID" id="18935218"/>
<organism evidence="4">
    <name type="scientific">Melampsora larici-populina (strain 98AG31 / pathotype 3-4-7)</name>
    <name type="common">Poplar leaf rust fungus</name>
    <dbReference type="NCBI Taxonomy" id="747676"/>
    <lineage>
        <taxon>Eukaryota</taxon>
        <taxon>Fungi</taxon>
        <taxon>Dikarya</taxon>
        <taxon>Basidiomycota</taxon>
        <taxon>Pucciniomycotina</taxon>
        <taxon>Pucciniomycetes</taxon>
        <taxon>Pucciniales</taxon>
        <taxon>Melampsoraceae</taxon>
        <taxon>Melampsora</taxon>
    </lineage>
</organism>
<sequence>MPKQKSQSTIRARAKRTVEKNKKNSLHPLLNARAAKKAKLTKEYGLPADSKFLFFKKGRKYGRPRFRLTYGTVVCLDADTSELLLIARFNERNESNKKLFALFDHAISTAYTHSTARNLIDINGASYKEKRRSRKYGKMYAFGMRAGFEKECLALTASYSWNEQTSRDLAKMQEDLECQENLLEIENFFAERFSGLSSYAFQSNADLAKATNAPSWAGESFYVSPNATVFSSNVTVTFDQFTNKKHKDRDATEYAFGFFSLIDRKTGGLYERGPSAPRGNVLGSCFVLDDYNLEVDLDACDGVIELLWRTKVHHRTTPSKTFNARKEVIAPELAEVRRFACSVQISQALVDRISKVYEMREGMTSEKWVEYRDSKLHGWGFEARKKMKALAIKHGVWDDSF</sequence>
<proteinExistence type="predicted"/>
<feature type="compositionally biased region" description="Polar residues" evidence="1">
    <location>
        <begin position="1"/>
        <end position="10"/>
    </location>
</feature>
<dbReference type="InterPro" id="IPR046798">
    <property type="entry name" value="2OG-FeII_Oxy_6"/>
</dbReference>
<evidence type="ECO:0000259" key="2">
    <source>
        <dbReference type="Pfam" id="PF20515"/>
    </source>
</evidence>
<dbReference type="EMBL" id="GL883119">
    <property type="protein sequence ID" value="EGG04323.1"/>
    <property type="molecule type" value="Genomic_DNA"/>
</dbReference>
<evidence type="ECO:0000313" key="4">
    <source>
        <dbReference type="Proteomes" id="UP000001072"/>
    </source>
</evidence>
<feature type="region of interest" description="Disordered" evidence="1">
    <location>
        <begin position="1"/>
        <end position="23"/>
    </location>
</feature>
<dbReference type="RefSeq" id="XP_007412452.1">
    <property type="nucleotide sequence ID" value="XM_007412390.1"/>
</dbReference>
<dbReference type="Proteomes" id="UP000001072">
    <property type="component" value="Unassembled WGS sequence"/>
</dbReference>
<accession>F4RTK4</accession>
<dbReference type="AlphaFoldDB" id="F4RTK4"/>
<dbReference type="Pfam" id="PF20515">
    <property type="entry name" value="2OG-FeII_Oxy_6"/>
    <property type="match status" value="1"/>
</dbReference>
<dbReference type="InParanoid" id="F4RTK4"/>